<feature type="transmembrane region" description="Helical" evidence="7">
    <location>
        <begin position="411"/>
        <end position="433"/>
    </location>
</feature>
<feature type="transmembrane region" description="Helical" evidence="7">
    <location>
        <begin position="193"/>
        <end position="216"/>
    </location>
</feature>
<dbReference type="PANTHER" id="PTHR42925:SF2">
    <property type="entry name" value="NA+ DRIVEN MULTIDRUG EFFLUX PUMP"/>
    <property type="match status" value="1"/>
</dbReference>
<keyword evidence="9" id="KW-1185">Reference proteome</keyword>
<comment type="caution">
    <text evidence="8">The sequence shown here is derived from an EMBL/GenBank/DDBJ whole genome shotgun (WGS) entry which is preliminary data.</text>
</comment>
<evidence type="ECO:0000313" key="8">
    <source>
        <dbReference type="EMBL" id="MCV2232596.1"/>
    </source>
</evidence>
<feature type="transmembrane region" description="Helical" evidence="7">
    <location>
        <begin position="384"/>
        <end position="405"/>
    </location>
</feature>
<proteinExistence type="predicted"/>
<keyword evidence="4 7" id="KW-0812">Transmembrane</keyword>
<dbReference type="PIRSF" id="PIRSF006603">
    <property type="entry name" value="DinF"/>
    <property type="match status" value="1"/>
</dbReference>
<reference evidence="8" key="1">
    <citation type="submission" date="2022-09" db="EMBL/GenBank/DDBJ databases">
        <title>Novel Mycoplasma species identified in domestic and wild animals.</title>
        <authorList>
            <person name="Volokhov D.V."/>
            <person name="Furtak V.A."/>
            <person name="Zagorodnyaya T.A."/>
        </authorList>
    </citation>
    <scope>NUCLEOTIDE SEQUENCE</scope>
    <source>
        <strain evidence="8">Oakley</strain>
    </source>
</reference>
<keyword evidence="6 7" id="KW-0472">Membrane</keyword>
<evidence type="ECO:0000256" key="4">
    <source>
        <dbReference type="ARBA" id="ARBA00022692"/>
    </source>
</evidence>
<dbReference type="EMBL" id="JAOVQM010000007">
    <property type="protein sequence ID" value="MCV2232596.1"/>
    <property type="molecule type" value="Genomic_DNA"/>
</dbReference>
<keyword evidence="3" id="KW-1003">Cell membrane</keyword>
<accession>A0ABT2Y773</accession>
<dbReference type="NCBIfam" id="TIGR00797">
    <property type="entry name" value="matE"/>
    <property type="match status" value="1"/>
</dbReference>
<name>A0ABT2Y773_9MOLU</name>
<feature type="transmembrane region" description="Helical" evidence="7">
    <location>
        <begin position="134"/>
        <end position="152"/>
    </location>
</feature>
<gene>
    <name evidence="8" type="ORF">N7548_07150</name>
</gene>
<evidence type="ECO:0000256" key="5">
    <source>
        <dbReference type="ARBA" id="ARBA00022989"/>
    </source>
</evidence>
<feature type="transmembrane region" description="Helical" evidence="7">
    <location>
        <begin position="92"/>
        <end position="114"/>
    </location>
</feature>
<evidence type="ECO:0000313" key="9">
    <source>
        <dbReference type="Proteomes" id="UP001177160"/>
    </source>
</evidence>
<dbReference type="RefSeq" id="WP_263608785.1">
    <property type="nucleotide sequence ID" value="NZ_JAOVQM010000007.1"/>
</dbReference>
<dbReference type="Proteomes" id="UP001177160">
    <property type="component" value="Unassembled WGS sequence"/>
</dbReference>
<evidence type="ECO:0000256" key="2">
    <source>
        <dbReference type="ARBA" id="ARBA00022448"/>
    </source>
</evidence>
<protein>
    <submittedName>
        <fullName evidence="8">MATE family efflux transporter</fullName>
    </submittedName>
</protein>
<evidence type="ECO:0000256" key="3">
    <source>
        <dbReference type="ARBA" id="ARBA00022475"/>
    </source>
</evidence>
<feature type="transmembrane region" description="Helical" evidence="7">
    <location>
        <begin position="282"/>
        <end position="303"/>
    </location>
</feature>
<sequence length="452" mass="49680">MTQKLQKNILILTFPIFIELLFFILMGSVDTFMISGYEKANAFAAGSVAAVGNASTVINLFGVLINIVSAGISVVVSQYLGAKNESGAKKAILTGILMQVFIGLIIATTLLVFGNLLFRLIETPIEIQQLSYDYLFYTAISLCFVAISNAISSALRSYGHTHQVMITVIIANVFNIVFNFIFIYGYLGAPEMGVAGAAVSTMLMRFLTMLVTFVLLKKMIGLSITKIRYDRSSMQKILKVGVPSALENMTYNLMQFVILSFVNKLGTEMITTRTYVNTVLSYIFLFSASFAAGNAIITGYYIGEEDYEGAYKNTLKTTIMTIGVVTIATITVNLFLPVIAKALTDDPVVIKTMHQIFLFVILLEIGRSLNLVIIQALRAAGDTTFPLVMAIISMLGIGISASFLLSNTLQLGLLGIYLGITCDEFFRGMTMLIRWLKKVWMHKSLVKETTQS</sequence>
<feature type="transmembrane region" description="Helical" evidence="7">
    <location>
        <begin position="315"/>
        <end position="336"/>
    </location>
</feature>
<organism evidence="8 9">
    <name type="scientific">Paracholeplasma manati</name>
    <dbReference type="NCBI Taxonomy" id="591373"/>
    <lineage>
        <taxon>Bacteria</taxon>
        <taxon>Bacillati</taxon>
        <taxon>Mycoplasmatota</taxon>
        <taxon>Mollicutes</taxon>
        <taxon>Acholeplasmatales</taxon>
        <taxon>Acholeplasmataceae</taxon>
        <taxon>Paracholeplasma</taxon>
    </lineage>
</organism>
<comment type="subcellular location">
    <subcellularLocation>
        <location evidence="1">Cell membrane</location>
        <topology evidence="1">Multi-pass membrane protein</topology>
    </subcellularLocation>
</comment>
<keyword evidence="5 7" id="KW-1133">Transmembrane helix</keyword>
<dbReference type="InterPro" id="IPR048279">
    <property type="entry name" value="MdtK-like"/>
</dbReference>
<feature type="transmembrane region" description="Helical" evidence="7">
    <location>
        <begin position="164"/>
        <end position="187"/>
    </location>
</feature>
<evidence type="ECO:0000256" key="7">
    <source>
        <dbReference type="SAM" id="Phobius"/>
    </source>
</evidence>
<dbReference type="CDD" id="cd13134">
    <property type="entry name" value="MATE_like_8"/>
    <property type="match status" value="1"/>
</dbReference>
<feature type="transmembrane region" description="Helical" evidence="7">
    <location>
        <begin position="57"/>
        <end position="80"/>
    </location>
</feature>
<dbReference type="InterPro" id="IPR047135">
    <property type="entry name" value="YsiQ"/>
</dbReference>
<keyword evidence="2" id="KW-0813">Transport</keyword>
<evidence type="ECO:0000256" key="6">
    <source>
        <dbReference type="ARBA" id="ARBA00023136"/>
    </source>
</evidence>
<feature type="transmembrane region" description="Helical" evidence="7">
    <location>
        <begin position="356"/>
        <end position="377"/>
    </location>
</feature>
<dbReference type="InterPro" id="IPR002528">
    <property type="entry name" value="MATE_fam"/>
</dbReference>
<evidence type="ECO:0000256" key="1">
    <source>
        <dbReference type="ARBA" id="ARBA00004651"/>
    </source>
</evidence>
<dbReference type="Pfam" id="PF01554">
    <property type="entry name" value="MatE"/>
    <property type="match status" value="2"/>
</dbReference>
<dbReference type="PANTHER" id="PTHR42925">
    <property type="entry name" value="MULTIDRUG AND TOXIN EFFLUX PROTEIN MATE FAMILY"/>
    <property type="match status" value="1"/>
</dbReference>
<feature type="transmembrane region" description="Helical" evidence="7">
    <location>
        <begin position="12"/>
        <end position="37"/>
    </location>
</feature>